<dbReference type="PRINTS" id="PR00421">
    <property type="entry name" value="THIOREDOXIN"/>
</dbReference>
<organism evidence="6 7">
    <name type="scientific">Lasiosphaeria ovina</name>
    <dbReference type="NCBI Taxonomy" id="92902"/>
    <lineage>
        <taxon>Eukaryota</taxon>
        <taxon>Fungi</taxon>
        <taxon>Dikarya</taxon>
        <taxon>Ascomycota</taxon>
        <taxon>Pezizomycotina</taxon>
        <taxon>Sordariomycetes</taxon>
        <taxon>Sordariomycetidae</taxon>
        <taxon>Sordariales</taxon>
        <taxon>Lasiosphaeriaceae</taxon>
        <taxon>Lasiosphaeria</taxon>
    </lineage>
</organism>
<name>A0AAE0NL14_9PEZI</name>
<reference evidence="6" key="1">
    <citation type="journal article" date="2023" name="Mol. Phylogenet. Evol.">
        <title>Genome-scale phylogeny and comparative genomics of the fungal order Sordariales.</title>
        <authorList>
            <person name="Hensen N."/>
            <person name="Bonometti L."/>
            <person name="Westerberg I."/>
            <person name="Brannstrom I.O."/>
            <person name="Guillou S."/>
            <person name="Cros-Aarteil S."/>
            <person name="Calhoun S."/>
            <person name="Haridas S."/>
            <person name="Kuo A."/>
            <person name="Mondo S."/>
            <person name="Pangilinan J."/>
            <person name="Riley R."/>
            <person name="LaButti K."/>
            <person name="Andreopoulos B."/>
            <person name="Lipzen A."/>
            <person name="Chen C."/>
            <person name="Yan M."/>
            <person name="Daum C."/>
            <person name="Ng V."/>
            <person name="Clum A."/>
            <person name="Steindorff A."/>
            <person name="Ohm R.A."/>
            <person name="Martin F."/>
            <person name="Silar P."/>
            <person name="Natvig D.O."/>
            <person name="Lalanne C."/>
            <person name="Gautier V."/>
            <person name="Ament-Velasquez S.L."/>
            <person name="Kruys A."/>
            <person name="Hutchinson M.I."/>
            <person name="Powell A.J."/>
            <person name="Barry K."/>
            <person name="Miller A.N."/>
            <person name="Grigoriev I.V."/>
            <person name="Debuchy R."/>
            <person name="Gladieux P."/>
            <person name="Hiltunen Thoren M."/>
            <person name="Johannesson H."/>
        </authorList>
    </citation>
    <scope>NUCLEOTIDE SEQUENCE</scope>
    <source>
        <strain evidence="6">CBS 958.72</strain>
    </source>
</reference>
<dbReference type="InterPro" id="IPR036249">
    <property type="entry name" value="Thioredoxin-like_sf"/>
</dbReference>
<comment type="caution">
    <text evidence="6">The sequence shown here is derived from an EMBL/GenBank/DDBJ whole genome shotgun (WGS) entry which is preliminary data.</text>
</comment>
<evidence type="ECO:0000256" key="3">
    <source>
        <dbReference type="SAM" id="MobiDB-lite"/>
    </source>
</evidence>
<keyword evidence="7" id="KW-1185">Reference proteome</keyword>
<evidence type="ECO:0000313" key="7">
    <source>
        <dbReference type="Proteomes" id="UP001287356"/>
    </source>
</evidence>
<reference evidence="6" key="2">
    <citation type="submission" date="2023-06" db="EMBL/GenBank/DDBJ databases">
        <authorList>
            <consortium name="Lawrence Berkeley National Laboratory"/>
            <person name="Haridas S."/>
            <person name="Hensen N."/>
            <person name="Bonometti L."/>
            <person name="Westerberg I."/>
            <person name="Brannstrom I.O."/>
            <person name="Guillou S."/>
            <person name="Cros-Aarteil S."/>
            <person name="Calhoun S."/>
            <person name="Kuo A."/>
            <person name="Mondo S."/>
            <person name="Pangilinan J."/>
            <person name="Riley R."/>
            <person name="Labutti K."/>
            <person name="Andreopoulos B."/>
            <person name="Lipzen A."/>
            <person name="Chen C."/>
            <person name="Yanf M."/>
            <person name="Daum C."/>
            <person name="Ng V."/>
            <person name="Clum A."/>
            <person name="Steindorff A."/>
            <person name="Ohm R."/>
            <person name="Martin F."/>
            <person name="Silar P."/>
            <person name="Natvig D."/>
            <person name="Lalanne C."/>
            <person name="Gautier V."/>
            <person name="Ament-Velasquez S.L."/>
            <person name="Kruys A."/>
            <person name="Hutchinson M.I."/>
            <person name="Powell A.J."/>
            <person name="Barry K."/>
            <person name="Miller A.N."/>
            <person name="Grigoriev I.V."/>
            <person name="Debuchy R."/>
            <person name="Gladieux P."/>
            <person name="Thoren M.H."/>
            <person name="Johannesson H."/>
        </authorList>
    </citation>
    <scope>NUCLEOTIDE SEQUENCE</scope>
    <source>
        <strain evidence="6">CBS 958.72</strain>
    </source>
</reference>
<proteinExistence type="inferred from homology"/>
<dbReference type="PANTHER" id="PTHR46115">
    <property type="entry name" value="THIOREDOXIN-LIKE PROTEIN 1"/>
    <property type="match status" value="1"/>
</dbReference>
<feature type="domain" description="Thioredoxin" evidence="5">
    <location>
        <begin position="1"/>
        <end position="109"/>
    </location>
</feature>
<dbReference type="PROSITE" id="PS51352">
    <property type="entry name" value="THIOREDOXIN_2"/>
    <property type="match status" value="1"/>
</dbReference>
<dbReference type="CDD" id="cd02947">
    <property type="entry name" value="TRX_family"/>
    <property type="match status" value="1"/>
</dbReference>
<dbReference type="InterPro" id="IPR013766">
    <property type="entry name" value="Thioredoxin_domain"/>
</dbReference>
<dbReference type="SUPFAM" id="SSF52833">
    <property type="entry name" value="Thioredoxin-like"/>
    <property type="match status" value="1"/>
</dbReference>
<dbReference type="Proteomes" id="UP001287356">
    <property type="component" value="Unassembled WGS sequence"/>
</dbReference>
<keyword evidence="2" id="KW-1015">Disulfide bond</keyword>
<evidence type="ECO:0000256" key="4">
    <source>
        <dbReference type="SAM" id="Phobius"/>
    </source>
</evidence>
<gene>
    <name evidence="6" type="ORF">B0T24DRAFT_605288</name>
</gene>
<feature type="region of interest" description="Disordered" evidence="3">
    <location>
        <begin position="184"/>
        <end position="205"/>
    </location>
</feature>
<feature type="transmembrane region" description="Helical" evidence="4">
    <location>
        <begin position="157"/>
        <end position="175"/>
    </location>
</feature>
<dbReference type="Pfam" id="PF00085">
    <property type="entry name" value="Thioredoxin"/>
    <property type="match status" value="1"/>
</dbReference>
<dbReference type="Gene3D" id="3.40.30.10">
    <property type="entry name" value="Glutaredoxin"/>
    <property type="match status" value="1"/>
</dbReference>
<accession>A0AAE0NL14</accession>
<comment type="similarity">
    <text evidence="1">Belongs to the thioredoxin family.</text>
</comment>
<dbReference type="InterPro" id="IPR017937">
    <property type="entry name" value="Thioredoxin_CS"/>
</dbReference>
<keyword evidence="4" id="KW-0812">Transmembrane</keyword>
<evidence type="ECO:0000256" key="1">
    <source>
        <dbReference type="ARBA" id="ARBA00008987"/>
    </source>
</evidence>
<dbReference type="AlphaFoldDB" id="A0AAE0NL14"/>
<protein>
    <submittedName>
        <fullName evidence="6">Thioredoxin-like protein</fullName>
    </submittedName>
</protein>
<evidence type="ECO:0000259" key="5">
    <source>
        <dbReference type="PROSITE" id="PS51352"/>
    </source>
</evidence>
<dbReference type="EMBL" id="JAULSN010000001">
    <property type="protein sequence ID" value="KAK3383518.1"/>
    <property type="molecule type" value="Genomic_DNA"/>
</dbReference>
<keyword evidence="4" id="KW-1133">Transmembrane helix</keyword>
<sequence>MSATVHIESSLQWNSIIGSSAVVIADFYADWCGPCKMIAPTFESLSTKYSKPKKITFVKVDCDRQGEISQRYSVRAMPTFLIFHNGSVIQTIQGANPPALGAAVDKAVKLAGASPAPGAVFGNKGQRLGGAGITSQTTGATARTSLSRPIMWDLNKFLGAITAFIGLYFVSLFSLDPYMSAKSSPFNKNRPPPVAQGGTAGQKPAARAATFKTLADLGSE</sequence>
<evidence type="ECO:0000313" key="6">
    <source>
        <dbReference type="EMBL" id="KAK3383518.1"/>
    </source>
</evidence>
<evidence type="ECO:0000256" key="2">
    <source>
        <dbReference type="ARBA" id="ARBA00023157"/>
    </source>
</evidence>
<keyword evidence="4" id="KW-0472">Membrane</keyword>
<dbReference type="PROSITE" id="PS00194">
    <property type="entry name" value="THIOREDOXIN_1"/>
    <property type="match status" value="1"/>
</dbReference>